<feature type="region of interest" description="Disordered" evidence="1">
    <location>
        <begin position="173"/>
        <end position="192"/>
    </location>
</feature>
<reference evidence="2" key="2">
    <citation type="submission" date="2021-08" db="EMBL/GenBank/DDBJ databases">
        <authorList>
            <person name="Eriksson T."/>
        </authorList>
    </citation>
    <scope>NUCLEOTIDE SEQUENCE</scope>
    <source>
        <strain evidence="2">Stoneville</strain>
        <tissue evidence="2">Whole head</tissue>
    </source>
</reference>
<feature type="region of interest" description="Disordered" evidence="1">
    <location>
        <begin position="390"/>
        <end position="409"/>
    </location>
</feature>
<proteinExistence type="predicted"/>
<protein>
    <submittedName>
        <fullName evidence="2">Uncharacterized protein</fullName>
    </submittedName>
</protein>
<evidence type="ECO:0000313" key="3">
    <source>
        <dbReference type="Proteomes" id="UP000719412"/>
    </source>
</evidence>
<comment type="caution">
    <text evidence="2">The sequence shown here is derived from an EMBL/GenBank/DDBJ whole genome shotgun (WGS) entry which is preliminary data.</text>
</comment>
<evidence type="ECO:0000313" key="2">
    <source>
        <dbReference type="EMBL" id="KAH0808776.1"/>
    </source>
</evidence>
<gene>
    <name evidence="2" type="ORF">GEV33_014014</name>
</gene>
<dbReference type="AlphaFoldDB" id="A0A8J6LDC7"/>
<organism evidence="2 3">
    <name type="scientific">Tenebrio molitor</name>
    <name type="common">Yellow mealworm beetle</name>
    <dbReference type="NCBI Taxonomy" id="7067"/>
    <lineage>
        <taxon>Eukaryota</taxon>
        <taxon>Metazoa</taxon>
        <taxon>Ecdysozoa</taxon>
        <taxon>Arthropoda</taxon>
        <taxon>Hexapoda</taxon>
        <taxon>Insecta</taxon>
        <taxon>Pterygota</taxon>
        <taxon>Neoptera</taxon>
        <taxon>Endopterygota</taxon>
        <taxon>Coleoptera</taxon>
        <taxon>Polyphaga</taxon>
        <taxon>Cucujiformia</taxon>
        <taxon>Tenebrionidae</taxon>
        <taxon>Tenebrio</taxon>
    </lineage>
</organism>
<keyword evidence="3" id="KW-1185">Reference proteome</keyword>
<accession>A0A8J6LDC7</accession>
<name>A0A8J6LDC7_TENMO</name>
<reference evidence="2" key="1">
    <citation type="journal article" date="2020" name="J Insects Food Feed">
        <title>The yellow mealworm (Tenebrio molitor) genome: a resource for the emerging insects as food and feed industry.</title>
        <authorList>
            <person name="Eriksson T."/>
            <person name="Andere A."/>
            <person name="Kelstrup H."/>
            <person name="Emery V."/>
            <person name="Picard C."/>
        </authorList>
    </citation>
    <scope>NUCLEOTIDE SEQUENCE</scope>
    <source>
        <strain evidence="2">Stoneville</strain>
        <tissue evidence="2">Whole head</tissue>
    </source>
</reference>
<dbReference type="Proteomes" id="UP000719412">
    <property type="component" value="Unassembled WGS sequence"/>
</dbReference>
<evidence type="ECO:0000256" key="1">
    <source>
        <dbReference type="SAM" id="MobiDB-lite"/>
    </source>
</evidence>
<dbReference type="EMBL" id="JABDTM020028545">
    <property type="protein sequence ID" value="KAH0808776.1"/>
    <property type="molecule type" value="Genomic_DNA"/>
</dbReference>
<sequence>MLIVTPNGSVKHAICGLLCTTINYSNRKLKAQVSHNCFIGEKREYLGRPPRSFPTIQTLCKCLFFLSYFKVASRSRQRSSSVAAWLSETVLRSRGPGAKGRNLRRSMDVCVCLSGADGRVVEGRATPFRHHREVSRVRIPGRMGLPWMLCCVRFVSSRKGEERRGWAWVAGESTPEPRRTTKGKKGKISRPQETSKKLLEMPSIVSNESLSTMCDENRTRFGMPLVFTNILSDILNVPNEAVHHRESITSLVELLEESRRVIRQKSKQQQMWWGGWKLFRLLPETGGKRFSPPTTLVQWLEFHRRDRGSVAWQLQQTGCPRYEYESDGSTGCPGGAPLAHDTARSLTGRVSSRRLVVATKCTDHTLLAHTLAVAVFVYGDCGRAVHPKLHTGPLQVLPDHPTQPRNVAL</sequence>